<dbReference type="Gene3D" id="3.90.550.10">
    <property type="entry name" value="Spore Coat Polysaccharide Biosynthesis Protein SpsA, Chain A"/>
    <property type="match status" value="1"/>
</dbReference>
<sequence>MEVVTPDVSFMLTIVVPVYNEEKTLPLFLQSMRDVLPKVTENYEIIFALDPCTDRTEEMIEAAHAADSRIKLLRFSRRFGQPAATWAGLHYAKGDAVIPIDCDMQDPPELIVEMARLWREEGYKVVIPQRISRDGENILKKCVAYAGYWFINKTASVNIPRNTGDFRLLDRTVVDELMRLSESHGFLRGLTSLVGFKTRLLPFNRLARAGGEGKYNRITGSLKIGFNGIVAFSDFLLNSIAAAGLLFSFLSILGAVFLFFAKLFNWYEFATGVATLGVLVLFLAGMQFLAVGVMGAYISRIYDEVKRRPKYIVERSLGLESEA</sequence>
<dbReference type="InterPro" id="IPR050256">
    <property type="entry name" value="Glycosyltransferase_2"/>
</dbReference>
<dbReference type="PANTHER" id="PTHR48090:SF1">
    <property type="entry name" value="PROPHAGE BACTOPRENOL GLUCOSYL TRANSFERASE HOMOLOG"/>
    <property type="match status" value="1"/>
</dbReference>
<evidence type="ECO:0000256" key="7">
    <source>
        <dbReference type="SAM" id="Phobius"/>
    </source>
</evidence>
<dbReference type="CDD" id="cd04187">
    <property type="entry name" value="DPM1_like_bac"/>
    <property type="match status" value="1"/>
</dbReference>
<feature type="domain" description="Glycosyltransferase 2-like" evidence="8">
    <location>
        <begin position="13"/>
        <end position="177"/>
    </location>
</feature>
<accession>A0A212KGR1</accession>
<dbReference type="EMBL" id="FLUQ01000007">
    <property type="protein sequence ID" value="SBW10924.1"/>
    <property type="molecule type" value="Genomic_DNA"/>
</dbReference>
<dbReference type="GO" id="GO:0005886">
    <property type="term" value="C:plasma membrane"/>
    <property type="evidence" value="ECO:0007669"/>
    <property type="project" value="TreeGrafter"/>
</dbReference>
<evidence type="ECO:0000256" key="6">
    <source>
        <dbReference type="ARBA" id="ARBA00023136"/>
    </source>
</evidence>
<proteinExistence type="predicted"/>
<evidence type="ECO:0000256" key="3">
    <source>
        <dbReference type="ARBA" id="ARBA00022679"/>
    </source>
</evidence>
<evidence type="ECO:0000313" key="9">
    <source>
        <dbReference type="EMBL" id="SBW10924.1"/>
    </source>
</evidence>
<comment type="subcellular location">
    <subcellularLocation>
        <location evidence="1">Membrane</location>
        <topology evidence="1">Multi-pass membrane protein</topology>
    </subcellularLocation>
</comment>
<dbReference type="Pfam" id="PF00535">
    <property type="entry name" value="Glycos_transf_2"/>
    <property type="match status" value="1"/>
</dbReference>
<evidence type="ECO:0000256" key="1">
    <source>
        <dbReference type="ARBA" id="ARBA00004141"/>
    </source>
</evidence>
<organism evidence="9">
    <name type="scientific">uncultured delta proteobacterium</name>
    <dbReference type="NCBI Taxonomy" id="34034"/>
    <lineage>
        <taxon>Bacteria</taxon>
        <taxon>Deltaproteobacteria</taxon>
        <taxon>environmental samples</taxon>
    </lineage>
</organism>
<evidence type="ECO:0000259" key="8">
    <source>
        <dbReference type="Pfam" id="PF00535"/>
    </source>
</evidence>
<dbReference type="InterPro" id="IPR001173">
    <property type="entry name" value="Glyco_trans_2-like"/>
</dbReference>
<keyword evidence="4 7" id="KW-0812">Transmembrane</keyword>
<dbReference type="PANTHER" id="PTHR48090">
    <property type="entry name" value="UNDECAPRENYL-PHOSPHATE 4-DEOXY-4-FORMAMIDO-L-ARABINOSE TRANSFERASE-RELATED"/>
    <property type="match status" value="1"/>
</dbReference>
<feature type="transmembrane region" description="Helical" evidence="7">
    <location>
        <begin position="273"/>
        <end position="298"/>
    </location>
</feature>
<evidence type="ECO:0000256" key="5">
    <source>
        <dbReference type="ARBA" id="ARBA00022989"/>
    </source>
</evidence>
<dbReference type="SUPFAM" id="SSF53448">
    <property type="entry name" value="Nucleotide-diphospho-sugar transferases"/>
    <property type="match status" value="1"/>
</dbReference>
<gene>
    <name evidence="9" type="primary">ykcC</name>
    <name evidence="9" type="ORF">KL86DPRO_70093</name>
</gene>
<name>A0A212KGR1_9DELT</name>
<dbReference type="InterPro" id="IPR029044">
    <property type="entry name" value="Nucleotide-diphossugar_trans"/>
</dbReference>
<dbReference type="AlphaFoldDB" id="A0A212KGR1"/>
<keyword evidence="3 9" id="KW-0808">Transferase</keyword>
<evidence type="ECO:0000256" key="4">
    <source>
        <dbReference type="ARBA" id="ARBA00022692"/>
    </source>
</evidence>
<reference evidence="9" key="1">
    <citation type="submission" date="2016-04" db="EMBL/GenBank/DDBJ databases">
        <authorList>
            <person name="Evans L.H."/>
            <person name="Alamgir A."/>
            <person name="Owens N."/>
            <person name="Weber N.D."/>
            <person name="Virtaneva K."/>
            <person name="Barbian K."/>
            <person name="Babar A."/>
            <person name="Rosenke K."/>
        </authorList>
    </citation>
    <scope>NUCLEOTIDE SEQUENCE</scope>
    <source>
        <strain evidence="9">86</strain>
    </source>
</reference>
<feature type="transmembrane region" description="Helical" evidence="7">
    <location>
        <begin position="235"/>
        <end position="261"/>
    </location>
</feature>
<protein>
    <submittedName>
        <fullName evidence="9">Uncharacterized glycosyltransferase YkcC</fullName>
        <ecNumber evidence="9">2.4.-.-</ecNumber>
    </submittedName>
</protein>
<keyword evidence="5 7" id="KW-1133">Transmembrane helix</keyword>
<dbReference type="EC" id="2.4.-.-" evidence="9"/>
<keyword evidence="6 7" id="KW-0472">Membrane</keyword>
<keyword evidence="2 9" id="KW-0328">Glycosyltransferase</keyword>
<dbReference type="GO" id="GO:0016757">
    <property type="term" value="F:glycosyltransferase activity"/>
    <property type="evidence" value="ECO:0007669"/>
    <property type="project" value="UniProtKB-KW"/>
</dbReference>
<evidence type="ECO:0000256" key="2">
    <source>
        <dbReference type="ARBA" id="ARBA00022676"/>
    </source>
</evidence>